<gene>
    <name evidence="1" type="ORF">KUCAC02_018366</name>
</gene>
<organism evidence="1 2">
    <name type="scientific">Chaenocephalus aceratus</name>
    <name type="common">Blackfin icefish</name>
    <name type="synonym">Chaenichthys aceratus</name>
    <dbReference type="NCBI Taxonomy" id="36190"/>
    <lineage>
        <taxon>Eukaryota</taxon>
        <taxon>Metazoa</taxon>
        <taxon>Chordata</taxon>
        <taxon>Craniata</taxon>
        <taxon>Vertebrata</taxon>
        <taxon>Euteleostomi</taxon>
        <taxon>Actinopterygii</taxon>
        <taxon>Neopterygii</taxon>
        <taxon>Teleostei</taxon>
        <taxon>Neoteleostei</taxon>
        <taxon>Acanthomorphata</taxon>
        <taxon>Eupercaria</taxon>
        <taxon>Perciformes</taxon>
        <taxon>Notothenioidei</taxon>
        <taxon>Channichthyidae</taxon>
        <taxon>Chaenocephalus</taxon>
    </lineage>
</organism>
<name>A0ACB9W8B3_CHAAC</name>
<comment type="caution">
    <text evidence="1">The sequence shown here is derived from an EMBL/GenBank/DDBJ whole genome shotgun (WGS) entry which is preliminary data.</text>
</comment>
<protein>
    <submittedName>
        <fullName evidence="1">Uncharacterized protein</fullName>
    </submittedName>
</protein>
<proteinExistence type="predicted"/>
<evidence type="ECO:0000313" key="2">
    <source>
        <dbReference type="Proteomes" id="UP001057452"/>
    </source>
</evidence>
<dbReference type="Proteomes" id="UP001057452">
    <property type="component" value="Chromosome 17"/>
</dbReference>
<reference evidence="1" key="1">
    <citation type="submission" date="2022-05" db="EMBL/GenBank/DDBJ databases">
        <title>Chromosome-level genome of Chaenocephalus aceratus.</title>
        <authorList>
            <person name="Park H."/>
        </authorList>
    </citation>
    <scope>NUCLEOTIDE SEQUENCE</scope>
    <source>
        <strain evidence="1">KU_202001</strain>
    </source>
</reference>
<dbReference type="EMBL" id="CM043801">
    <property type="protein sequence ID" value="KAI4809487.1"/>
    <property type="molecule type" value="Genomic_DNA"/>
</dbReference>
<evidence type="ECO:0000313" key="1">
    <source>
        <dbReference type="EMBL" id="KAI4809487.1"/>
    </source>
</evidence>
<keyword evidence="2" id="KW-1185">Reference proteome</keyword>
<sequence length="121" mass="13312">MTAHAASGWNLGKRTWPSSPVWLLASMVRTTLTPLAWDDFAWQPPSSLPHTFPLAIGNYHTVRVLACPKATAAWWAGIVTMDMSGAQAPQKHLACWLDLDVFQILSASVSTFIPRLNKAIQ</sequence>
<accession>A0ACB9W8B3</accession>